<evidence type="ECO:0000313" key="4">
    <source>
        <dbReference type="Proteomes" id="UP000594480"/>
    </source>
</evidence>
<dbReference type="EMBL" id="CP064760">
    <property type="protein sequence ID" value="QPE05590.1"/>
    <property type="molecule type" value="Genomic_DNA"/>
</dbReference>
<dbReference type="PANTHER" id="PTHR42993">
    <property type="entry name" value="MAOC-LIKE DEHYDRATASE DOMAIN-CONTAINING PROTEIN"/>
    <property type="match status" value="1"/>
</dbReference>
<dbReference type="PANTHER" id="PTHR42993:SF1">
    <property type="entry name" value="MAOC-LIKE DEHYDRATASE DOMAIN-CONTAINING PROTEIN"/>
    <property type="match status" value="1"/>
</dbReference>
<accession>A0A7S8MZS8</accession>
<dbReference type="InterPro" id="IPR039375">
    <property type="entry name" value="NodN-like"/>
</dbReference>
<reference evidence="3 4" key="1">
    <citation type="submission" date="2020-11" db="EMBL/GenBank/DDBJ databases">
        <title>Amino acid is mineralized and recycled by bacteria in oceanic microbiome.</title>
        <authorList>
            <person name="Zheng L.Y."/>
        </authorList>
    </citation>
    <scope>NUCLEOTIDE SEQUENCE [LARGE SCALE GENOMIC DNA]</scope>
    <source>
        <strain evidence="3 4">A32-1</strain>
    </source>
</reference>
<keyword evidence="4" id="KW-1185">Reference proteome</keyword>
<evidence type="ECO:0000256" key="1">
    <source>
        <dbReference type="ARBA" id="ARBA00005254"/>
    </source>
</evidence>
<dbReference type="Pfam" id="PF01575">
    <property type="entry name" value="MaoC_dehydratas"/>
    <property type="match status" value="1"/>
</dbReference>
<evidence type="ECO:0000313" key="3">
    <source>
        <dbReference type="EMBL" id="QPE05590.1"/>
    </source>
</evidence>
<comment type="similarity">
    <text evidence="1">Belongs to the enoyl-CoA hydratase/isomerase family.</text>
</comment>
<feature type="domain" description="MaoC-like" evidence="2">
    <location>
        <begin position="18"/>
        <end position="119"/>
    </location>
</feature>
<protein>
    <submittedName>
        <fullName evidence="3">MaoC family dehydratase</fullName>
    </submittedName>
</protein>
<gene>
    <name evidence="3" type="ORF">IT882_06195</name>
</gene>
<dbReference type="Proteomes" id="UP000594480">
    <property type="component" value="Chromosome"/>
</dbReference>
<dbReference type="Gene3D" id="3.10.129.10">
    <property type="entry name" value="Hotdog Thioesterase"/>
    <property type="match status" value="1"/>
</dbReference>
<evidence type="ECO:0000259" key="2">
    <source>
        <dbReference type="Pfam" id="PF01575"/>
    </source>
</evidence>
<dbReference type="InterPro" id="IPR002539">
    <property type="entry name" value="MaoC-like_dom"/>
</dbReference>
<dbReference type="InterPro" id="IPR029069">
    <property type="entry name" value="HotDog_dom_sf"/>
</dbReference>
<dbReference type="SUPFAM" id="SSF54637">
    <property type="entry name" value="Thioesterase/thiol ester dehydrase-isomerase"/>
    <property type="match status" value="1"/>
</dbReference>
<name>A0A7S8MZS8_9MICO</name>
<dbReference type="KEGG" id="msf:IT882_06195"/>
<dbReference type="RefSeq" id="WP_195693605.1">
    <property type="nucleotide sequence ID" value="NZ_CP064760.1"/>
</dbReference>
<proteinExistence type="inferred from homology"/>
<sequence length="147" mass="16545">MELTLAQVREAVDLDLGVTDWFTVEQSLITKFSEITTDDQWIHVDEERAAKGPFGTTIAHGYLISALIAQFMEELLVITDRELTVNYGIDALRFTGPVPTGSRIRCRMRIADSKMKNDAIVCALDVRIEREGVEKPVLVGKVLFRFS</sequence>
<dbReference type="CDD" id="cd03450">
    <property type="entry name" value="NodN"/>
    <property type="match status" value="1"/>
</dbReference>
<organism evidence="3 4">
    <name type="scientific">Microbacterium schleiferi</name>
    <dbReference type="NCBI Taxonomy" id="69362"/>
    <lineage>
        <taxon>Bacteria</taxon>
        <taxon>Bacillati</taxon>
        <taxon>Actinomycetota</taxon>
        <taxon>Actinomycetes</taxon>
        <taxon>Micrococcales</taxon>
        <taxon>Microbacteriaceae</taxon>
        <taxon>Microbacterium</taxon>
    </lineage>
</organism>
<dbReference type="AlphaFoldDB" id="A0A7S8MZS8"/>